<keyword evidence="9 12" id="KW-0675">Receptor</keyword>
<keyword evidence="8 12" id="KW-0804">Transcription</keyword>
<dbReference type="PRINTS" id="PR00047">
    <property type="entry name" value="STROIDFINGER"/>
</dbReference>
<evidence type="ECO:0000256" key="1">
    <source>
        <dbReference type="ARBA" id="ARBA00004123"/>
    </source>
</evidence>
<name>A0A2G9URU0_TELCI</name>
<dbReference type="Proteomes" id="UP000230423">
    <property type="component" value="Unassembled WGS sequence"/>
</dbReference>
<feature type="region of interest" description="Disordered" evidence="13">
    <location>
        <begin position="388"/>
        <end position="410"/>
    </location>
</feature>
<dbReference type="InterPro" id="IPR001723">
    <property type="entry name" value="Nuclear_hrmn_rcpt"/>
</dbReference>
<keyword evidence="5 12" id="KW-0862">Zinc</keyword>
<evidence type="ECO:0000313" key="16">
    <source>
        <dbReference type="EMBL" id="PIO72958.1"/>
    </source>
</evidence>
<keyword evidence="3 12" id="KW-0479">Metal-binding</keyword>
<dbReference type="InterPro" id="IPR049636">
    <property type="entry name" value="HNF4-like_DBD"/>
</dbReference>
<dbReference type="CDD" id="cd06157">
    <property type="entry name" value="NR_LBD"/>
    <property type="match status" value="1"/>
</dbReference>
<dbReference type="InterPro" id="IPR052496">
    <property type="entry name" value="Orphan_Nuclear_Rcpt"/>
</dbReference>
<evidence type="ECO:0000256" key="9">
    <source>
        <dbReference type="ARBA" id="ARBA00023170"/>
    </source>
</evidence>
<dbReference type="Pfam" id="PF00104">
    <property type="entry name" value="Hormone_recep"/>
    <property type="match status" value="1"/>
</dbReference>
<dbReference type="InterPro" id="IPR000536">
    <property type="entry name" value="Nucl_hrmn_rcpt_lig-bd"/>
</dbReference>
<dbReference type="GO" id="GO:0008270">
    <property type="term" value="F:zinc ion binding"/>
    <property type="evidence" value="ECO:0007669"/>
    <property type="project" value="UniProtKB-KW"/>
</dbReference>
<accession>A0A2G9URU0</accession>
<feature type="compositionally biased region" description="Low complexity" evidence="13">
    <location>
        <begin position="508"/>
        <end position="519"/>
    </location>
</feature>
<dbReference type="GO" id="GO:0005634">
    <property type="term" value="C:nucleus"/>
    <property type="evidence" value="ECO:0007669"/>
    <property type="project" value="UniProtKB-SubCell"/>
</dbReference>
<dbReference type="SMART" id="SM00399">
    <property type="entry name" value="ZnF_C4"/>
    <property type="match status" value="1"/>
</dbReference>
<comment type="subcellular location">
    <subcellularLocation>
        <location evidence="1 12">Nucleus</location>
    </subcellularLocation>
</comment>
<protein>
    <submittedName>
        <fullName evidence="16">Zinc finger, C4 type</fullName>
    </submittedName>
</protein>
<dbReference type="EMBL" id="KZ345555">
    <property type="protein sequence ID" value="PIO72958.1"/>
    <property type="molecule type" value="Genomic_DNA"/>
</dbReference>
<evidence type="ECO:0000256" key="11">
    <source>
        <dbReference type="ARBA" id="ARBA00037512"/>
    </source>
</evidence>
<keyword evidence="10 12" id="KW-0539">Nucleus</keyword>
<evidence type="ECO:0000256" key="2">
    <source>
        <dbReference type="ARBA" id="ARBA00005993"/>
    </source>
</evidence>
<dbReference type="InterPro" id="IPR035500">
    <property type="entry name" value="NHR-like_dom_sf"/>
</dbReference>
<dbReference type="PANTHER" id="PTHR47519:SF4">
    <property type="entry name" value="NUCLEAR HORMONE RECEPTOR FAMILY"/>
    <property type="match status" value="1"/>
</dbReference>
<evidence type="ECO:0000256" key="5">
    <source>
        <dbReference type="ARBA" id="ARBA00022833"/>
    </source>
</evidence>
<dbReference type="PROSITE" id="PS51030">
    <property type="entry name" value="NUCLEAR_REC_DBD_2"/>
    <property type="match status" value="1"/>
</dbReference>
<reference evidence="16 17" key="1">
    <citation type="submission" date="2015-09" db="EMBL/GenBank/DDBJ databases">
        <title>Draft genome of the parasitic nematode Teladorsagia circumcincta isolate WARC Sus (inbred).</title>
        <authorList>
            <person name="Mitreva M."/>
        </authorList>
    </citation>
    <scope>NUCLEOTIDE SEQUENCE [LARGE SCALE GENOMIC DNA]</scope>
    <source>
        <strain evidence="16 17">S</strain>
    </source>
</reference>
<dbReference type="Gene3D" id="1.10.565.10">
    <property type="entry name" value="Retinoid X Receptor"/>
    <property type="match status" value="1"/>
</dbReference>
<dbReference type="CDD" id="cd06960">
    <property type="entry name" value="NR_DBD_HNF4A"/>
    <property type="match status" value="1"/>
</dbReference>
<keyword evidence="6 12" id="KW-0805">Transcription regulation</keyword>
<dbReference type="SUPFAM" id="SSF48508">
    <property type="entry name" value="Nuclear receptor ligand-binding domain"/>
    <property type="match status" value="1"/>
</dbReference>
<dbReference type="SMART" id="SM00430">
    <property type="entry name" value="HOLI"/>
    <property type="match status" value="1"/>
</dbReference>
<dbReference type="InterPro" id="IPR013088">
    <property type="entry name" value="Znf_NHR/GATA"/>
</dbReference>
<evidence type="ECO:0000256" key="8">
    <source>
        <dbReference type="ARBA" id="ARBA00023163"/>
    </source>
</evidence>
<evidence type="ECO:0000259" key="15">
    <source>
        <dbReference type="PROSITE" id="PS51843"/>
    </source>
</evidence>
<keyword evidence="17" id="KW-1185">Reference proteome</keyword>
<dbReference type="PRINTS" id="PR00398">
    <property type="entry name" value="STRDHORMONER"/>
</dbReference>
<keyword evidence="4 12" id="KW-0863">Zinc-finger</keyword>
<evidence type="ECO:0000256" key="6">
    <source>
        <dbReference type="ARBA" id="ARBA00023015"/>
    </source>
</evidence>
<evidence type="ECO:0000313" key="17">
    <source>
        <dbReference type="Proteomes" id="UP000230423"/>
    </source>
</evidence>
<dbReference type="InterPro" id="IPR001628">
    <property type="entry name" value="Znf_hrmn_rcpt"/>
</dbReference>
<dbReference type="AlphaFoldDB" id="A0A2G9URU0"/>
<feature type="region of interest" description="Disordered" evidence="13">
    <location>
        <begin position="75"/>
        <end position="96"/>
    </location>
</feature>
<evidence type="ECO:0000256" key="4">
    <source>
        <dbReference type="ARBA" id="ARBA00022771"/>
    </source>
</evidence>
<dbReference type="GO" id="GO:0003700">
    <property type="term" value="F:DNA-binding transcription factor activity"/>
    <property type="evidence" value="ECO:0007669"/>
    <property type="project" value="InterPro"/>
</dbReference>
<evidence type="ECO:0000256" key="12">
    <source>
        <dbReference type="RuleBase" id="RU004334"/>
    </source>
</evidence>
<gene>
    <name evidence="16" type="ORF">TELCIR_05080</name>
</gene>
<dbReference type="PANTHER" id="PTHR47519">
    <property type="entry name" value="NUCLEAR HORMONE RECEPTOR FAMILY MEMBER NHR-31-RELATED"/>
    <property type="match status" value="1"/>
</dbReference>
<comment type="similarity">
    <text evidence="2 12">Belongs to the nuclear hormone receptor family.</text>
</comment>
<feature type="domain" description="NR LBD" evidence="15">
    <location>
        <begin position="143"/>
        <end position="381"/>
    </location>
</feature>
<dbReference type="Pfam" id="PF00105">
    <property type="entry name" value="zf-C4"/>
    <property type="match status" value="1"/>
</dbReference>
<evidence type="ECO:0000256" key="7">
    <source>
        <dbReference type="ARBA" id="ARBA00023125"/>
    </source>
</evidence>
<dbReference type="FunFam" id="3.30.50.10:FF:000030">
    <property type="entry name" value="Nuclear Hormone Receptor family"/>
    <property type="match status" value="1"/>
</dbReference>
<feature type="region of interest" description="Disordered" evidence="13">
    <location>
        <begin position="499"/>
        <end position="526"/>
    </location>
</feature>
<comment type="function">
    <text evidence="11">Orphan nuclear receptor.</text>
</comment>
<dbReference type="SUPFAM" id="SSF57716">
    <property type="entry name" value="Glucocorticoid receptor-like (DNA-binding domain)"/>
    <property type="match status" value="1"/>
</dbReference>
<sequence length="600" mass="67631">MDACRVCGDGNAKTHYGVVTCFGCKGFFRRTLKRPSEYQCRHNGTCVVDRHERNSCRYCRFKKCIEVGMDPKAVRPDRDATGRHYQGRQRRSKLSAEDEGEVDAEWIRKLPVDMRTTLMQIMNIDLMVGSGDGNRDGMAMYPLNFTSIRQLLEDPSVLDGKRTEMRYDSFREVEAGELPAVAHRNLLSAIDWVDHLFDIIDIQNLDDKVATVKHCFAPLMVFGYSVVTAKNTKQPDIVCVCNFGHVKRDCCLRWTEPYHFANRLAERSIDELISPFRRMNIKEEEAALMKAIIIANPYIQGLSSEASEAIADLRDRLQETLYHVVRETHPKEVASSRFGNLLLFIPSVMMLGTVVCDNLEIVDSFGHMPDRLMHDVLQECIAGPTASENMDSNGIAQQPQHPSESNMLHSASSTSIESLCSYPEAYTYSNSGPGLPYNLSSNSLPSTMSNFEVSINGAASMPNLDHMPECDPDYNVTLTPDMYCDMRQAMSMTQAMDASMGVERVQQSNESVPSVPNSPTAESQPSFYIESSRHTFTVTTNVDNRYEYIHLKLYVLLSSIIWGDRAHKTRISTARRFFNCSNVSIVSHERTCRDCGIGIT</sequence>
<proteinExistence type="inferred from homology"/>
<evidence type="ECO:0000256" key="10">
    <source>
        <dbReference type="ARBA" id="ARBA00023242"/>
    </source>
</evidence>
<dbReference type="PROSITE" id="PS00031">
    <property type="entry name" value="NUCLEAR_REC_DBD_1"/>
    <property type="match status" value="1"/>
</dbReference>
<dbReference type="Gene3D" id="3.30.50.10">
    <property type="entry name" value="Erythroid Transcription Factor GATA-1, subunit A"/>
    <property type="match status" value="1"/>
</dbReference>
<evidence type="ECO:0000259" key="14">
    <source>
        <dbReference type="PROSITE" id="PS51030"/>
    </source>
</evidence>
<feature type="domain" description="Nuclear receptor" evidence="14">
    <location>
        <begin position="1"/>
        <end position="76"/>
    </location>
</feature>
<organism evidence="16 17">
    <name type="scientific">Teladorsagia circumcincta</name>
    <name type="common">Brown stomach worm</name>
    <name type="synonym">Ostertagia circumcincta</name>
    <dbReference type="NCBI Taxonomy" id="45464"/>
    <lineage>
        <taxon>Eukaryota</taxon>
        <taxon>Metazoa</taxon>
        <taxon>Ecdysozoa</taxon>
        <taxon>Nematoda</taxon>
        <taxon>Chromadorea</taxon>
        <taxon>Rhabditida</taxon>
        <taxon>Rhabditina</taxon>
        <taxon>Rhabditomorpha</taxon>
        <taxon>Strongyloidea</taxon>
        <taxon>Trichostrongylidae</taxon>
        <taxon>Teladorsagia</taxon>
    </lineage>
</organism>
<evidence type="ECO:0000256" key="3">
    <source>
        <dbReference type="ARBA" id="ARBA00022723"/>
    </source>
</evidence>
<keyword evidence="7 12" id="KW-0238">DNA-binding</keyword>
<dbReference type="PROSITE" id="PS51843">
    <property type="entry name" value="NR_LBD"/>
    <property type="match status" value="1"/>
</dbReference>
<dbReference type="OrthoDB" id="5854198at2759"/>
<dbReference type="GO" id="GO:0000978">
    <property type="term" value="F:RNA polymerase II cis-regulatory region sequence-specific DNA binding"/>
    <property type="evidence" value="ECO:0007669"/>
    <property type="project" value="InterPro"/>
</dbReference>
<evidence type="ECO:0000256" key="13">
    <source>
        <dbReference type="SAM" id="MobiDB-lite"/>
    </source>
</evidence>